<dbReference type="EMBL" id="BAABME010006615">
    <property type="protein sequence ID" value="GAA0168848.1"/>
    <property type="molecule type" value="Genomic_DNA"/>
</dbReference>
<dbReference type="Proteomes" id="UP001454036">
    <property type="component" value="Unassembled WGS sequence"/>
</dbReference>
<reference evidence="2 3" key="1">
    <citation type="submission" date="2024-01" db="EMBL/GenBank/DDBJ databases">
        <title>The complete chloroplast genome sequence of Lithospermum erythrorhizon: insights into the phylogenetic relationship among Boraginaceae species and the maternal lineages of purple gromwells.</title>
        <authorList>
            <person name="Okada T."/>
            <person name="Watanabe K."/>
        </authorList>
    </citation>
    <scope>NUCLEOTIDE SEQUENCE [LARGE SCALE GENOMIC DNA]</scope>
</reference>
<sequence length="258" mass="28358">MLKPQQSFVPSSHHDQVKSSPPLTCMGMTFLILGAMEDGGEMMSCGDGVFKMSSHPVDLSFEHSDSQNYARDTPANQRLVMSRKQRLLRGPLYASWNFARTKDTFLPNAVPLDRMRGKRPIAFNKVKVVKKGILLSGSPAGVAAAQHSSPIAAEPVSLIQRDFPTRSPSLLPVERRPAKKRPSEGTSSQGREKRPQTSPEPEDLRKSDIPPHSFPEYDPLMAPGFFSSEFLEKPYTLPGENKSAMGPPTKATSNPSTL</sequence>
<feature type="compositionally biased region" description="Polar residues" evidence="1">
    <location>
        <begin position="1"/>
        <end position="10"/>
    </location>
</feature>
<accession>A0AAV3QYV3</accession>
<organism evidence="2 3">
    <name type="scientific">Lithospermum erythrorhizon</name>
    <name type="common">Purple gromwell</name>
    <name type="synonym">Lithospermum officinale var. erythrorhizon</name>
    <dbReference type="NCBI Taxonomy" id="34254"/>
    <lineage>
        <taxon>Eukaryota</taxon>
        <taxon>Viridiplantae</taxon>
        <taxon>Streptophyta</taxon>
        <taxon>Embryophyta</taxon>
        <taxon>Tracheophyta</taxon>
        <taxon>Spermatophyta</taxon>
        <taxon>Magnoliopsida</taxon>
        <taxon>eudicotyledons</taxon>
        <taxon>Gunneridae</taxon>
        <taxon>Pentapetalae</taxon>
        <taxon>asterids</taxon>
        <taxon>lamiids</taxon>
        <taxon>Boraginales</taxon>
        <taxon>Boraginaceae</taxon>
        <taxon>Boraginoideae</taxon>
        <taxon>Lithospermeae</taxon>
        <taxon>Lithospermum</taxon>
    </lineage>
</organism>
<proteinExistence type="predicted"/>
<feature type="region of interest" description="Disordered" evidence="1">
    <location>
        <begin position="235"/>
        <end position="258"/>
    </location>
</feature>
<dbReference type="AlphaFoldDB" id="A0AAV3QYV3"/>
<name>A0AAV3QYV3_LITER</name>
<comment type="caution">
    <text evidence="2">The sequence shown here is derived from an EMBL/GenBank/DDBJ whole genome shotgun (WGS) entry which is preliminary data.</text>
</comment>
<protein>
    <submittedName>
        <fullName evidence="2">Uncharacterized protein</fullName>
    </submittedName>
</protein>
<evidence type="ECO:0000313" key="3">
    <source>
        <dbReference type="Proteomes" id="UP001454036"/>
    </source>
</evidence>
<feature type="region of interest" description="Disordered" evidence="1">
    <location>
        <begin position="1"/>
        <end position="20"/>
    </location>
</feature>
<feature type="region of interest" description="Disordered" evidence="1">
    <location>
        <begin position="156"/>
        <end position="220"/>
    </location>
</feature>
<gene>
    <name evidence="2" type="ORF">LIER_23472</name>
</gene>
<evidence type="ECO:0000313" key="2">
    <source>
        <dbReference type="EMBL" id="GAA0168848.1"/>
    </source>
</evidence>
<keyword evidence="3" id="KW-1185">Reference proteome</keyword>
<evidence type="ECO:0000256" key="1">
    <source>
        <dbReference type="SAM" id="MobiDB-lite"/>
    </source>
</evidence>